<evidence type="ECO:0000313" key="7">
    <source>
        <dbReference type="EMBL" id="KAF2179236.1"/>
    </source>
</evidence>
<dbReference type="Gene3D" id="3.90.1150.10">
    <property type="entry name" value="Aspartate Aminotransferase, domain 1"/>
    <property type="match status" value="1"/>
</dbReference>
<dbReference type="InterPro" id="IPR015422">
    <property type="entry name" value="PyrdxlP-dep_Trfase_small"/>
</dbReference>
<dbReference type="EMBL" id="ML994668">
    <property type="protein sequence ID" value="KAF2179236.1"/>
    <property type="molecule type" value="Genomic_DNA"/>
</dbReference>
<dbReference type="Pfam" id="PF00155">
    <property type="entry name" value="Aminotran_1_2"/>
    <property type="match status" value="1"/>
</dbReference>
<dbReference type="InterPro" id="IPR050478">
    <property type="entry name" value="Ethylene_sulfur-biosynth"/>
</dbReference>
<dbReference type="AlphaFoldDB" id="A0A6A6DNL6"/>
<keyword evidence="4 7" id="KW-0808">Transferase</keyword>
<comment type="cofactor">
    <cofactor evidence="1">
        <name>pyridoxal 5'-phosphate</name>
        <dbReference type="ChEBI" id="CHEBI:597326"/>
    </cofactor>
</comment>
<dbReference type="PRINTS" id="PR00753">
    <property type="entry name" value="ACCSYNTHASE"/>
</dbReference>
<dbReference type="OrthoDB" id="7042322at2759"/>
<dbReference type="GO" id="GO:0030170">
    <property type="term" value="F:pyridoxal phosphate binding"/>
    <property type="evidence" value="ECO:0007669"/>
    <property type="project" value="InterPro"/>
</dbReference>
<evidence type="ECO:0000256" key="4">
    <source>
        <dbReference type="ARBA" id="ARBA00022679"/>
    </source>
</evidence>
<evidence type="ECO:0000256" key="1">
    <source>
        <dbReference type="ARBA" id="ARBA00001933"/>
    </source>
</evidence>
<feature type="domain" description="Aminotransferase class I/classII large" evidence="6">
    <location>
        <begin position="68"/>
        <end position="405"/>
    </location>
</feature>
<dbReference type="InterPro" id="IPR015421">
    <property type="entry name" value="PyrdxlP-dep_Trfase_major"/>
</dbReference>
<comment type="similarity">
    <text evidence="2">Belongs to the class-I pyridoxal-phosphate-dependent aminotransferase family.</text>
</comment>
<accession>A0A6A6DNL6</accession>
<evidence type="ECO:0000313" key="8">
    <source>
        <dbReference type="Proteomes" id="UP000800200"/>
    </source>
</evidence>
<reference evidence="7" key="1">
    <citation type="journal article" date="2020" name="Stud. Mycol.">
        <title>101 Dothideomycetes genomes: a test case for predicting lifestyles and emergence of pathogens.</title>
        <authorList>
            <person name="Haridas S."/>
            <person name="Albert R."/>
            <person name="Binder M."/>
            <person name="Bloem J."/>
            <person name="Labutti K."/>
            <person name="Salamov A."/>
            <person name="Andreopoulos B."/>
            <person name="Baker S."/>
            <person name="Barry K."/>
            <person name="Bills G."/>
            <person name="Bluhm B."/>
            <person name="Cannon C."/>
            <person name="Castanera R."/>
            <person name="Culley D."/>
            <person name="Daum C."/>
            <person name="Ezra D."/>
            <person name="Gonzalez J."/>
            <person name="Henrissat B."/>
            <person name="Kuo A."/>
            <person name="Liang C."/>
            <person name="Lipzen A."/>
            <person name="Lutzoni F."/>
            <person name="Magnuson J."/>
            <person name="Mondo S."/>
            <person name="Nolan M."/>
            <person name="Ohm R."/>
            <person name="Pangilinan J."/>
            <person name="Park H.-J."/>
            <person name="Ramirez L."/>
            <person name="Alfaro M."/>
            <person name="Sun H."/>
            <person name="Tritt A."/>
            <person name="Yoshinaga Y."/>
            <person name="Zwiers L.-H."/>
            <person name="Turgeon B."/>
            <person name="Goodwin S."/>
            <person name="Spatafora J."/>
            <person name="Crous P."/>
            <person name="Grigoriev I."/>
        </authorList>
    </citation>
    <scope>NUCLEOTIDE SEQUENCE</scope>
    <source>
        <strain evidence="7">CBS 207.26</strain>
    </source>
</reference>
<dbReference type="GO" id="GO:0006520">
    <property type="term" value="P:amino acid metabolic process"/>
    <property type="evidence" value="ECO:0007669"/>
    <property type="project" value="TreeGrafter"/>
</dbReference>
<dbReference type="InterPro" id="IPR004839">
    <property type="entry name" value="Aminotransferase_I/II_large"/>
</dbReference>
<proteinExistence type="inferred from homology"/>
<protein>
    <submittedName>
        <fullName evidence="7">PLP-dependent transferase</fullName>
    </submittedName>
</protein>
<dbReference type="PANTHER" id="PTHR43795:SF32">
    <property type="entry name" value="AMINOTRANSFERASE GLII-RELATED"/>
    <property type="match status" value="1"/>
</dbReference>
<dbReference type="InterPro" id="IPR015424">
    <property type="entry name" value="PyrdxlP-dep_Trfase"/>
</dbReference>
<evidence type="ECO:0000259" key="6">
    <source>
        <dbReference type="Pfam" id="PF00155"/>
    </source>
</evidence>
<dbReference type="SUPFAM" id="SSF53383">
    <property type="entry name" value="PLP-dependent transferases"/>
    <property type="match status" value="1"/>
</dbReference>
<name>A0A6A6DNL6_9PEZI</name>
<keyword evidence="5" id="KW-0663">Pyridoxal phosphate</keyword>
<sequence length="419" mass="45859">MSKRGWATVEDIMPKIKGAVAEREKKDNPNIDLSTAENWLLRSELIGICKDAVVKDLTARCFSYPRGFSGDPDLLDAYSKFFNTYFKPHKPVQPSHLATAPGAMACIDTLLYNICDPGDGVLIPGPYWNGFDFGVRVRSSVTPVLVNLPSFDSNFNDDIIAALEEAYTSATCPIKALMITNPHNPLAVCYPKEILEKCLLFCKKYNIHFISDEVYALSVFENPEMPDPLPFVSVLSLDLEAIGADASRVHMVWSTSKDFGQSGFRMGVSVTQANQAIAVGLALAANTQISALSTIFVTALLMSPQLPSLIKFNSERLATAYKAMTDFLKEHGVPYYSCNAGLYVFAKISPQAQSWEDESAMVSKLKDAGVLVSSGRAYHGPEDEKGWARLLFALGTSDLQEAIQRMGKVFSVADSSSDT</sequence>
<dbReference type="PANTHER" id="PTHR43795">
    <property type="entry name" value="BIFUNCTIONAL ASPARTATE AMINOTRANSFERASE AND GLUTAMATE/ASPARTATE-PREPHENATE AMINOTRANSFERASE-RELATED"/>
    <property type="match status" value="1"/>
</dbReference>
<keyword evidence="3" id="KW-0032">Aminotransferase</keyword>
<dbReference type="CDD" id="cd00609">
    <property type="entry name" value="AAT_like"/>
    <property type="match status" value="1"/>
</dbReference>
<organism evidence="7 8">
    <name type="scientific">Zopfia rhizophila CBS 207.26</name>
    <dbReference type="NCBI Taxonomy" id="1314779"/>
    <lineage>
        <taxon>Eukaryota</taxon>
        <taxon>Fungi</taxon>
        <taxon>Dikarya</taxon>
        <taxon>Ascomycota</taxon>
        <taxon>Pezizomycotina</taxon>
        <taxon>Dothideomycetes</taxon>
        <taxon>Dothideomycetes incertae sedis</taxon>
        <taxon>Zopfiaceae</taxon>
        <taxon>Zopfia</taxon>
    </lineage>
</organism>
<keyword evidence="8" id="KW-1185">Reference proteome</keyword>
<evidence type="ECO:0000256" key="2">
    <source>
        <dbReference type="ARBA" id="ARBA00007441"/>
    </source>
</evidence>
<gene>
    <name evidence="7" type="ORF">K469DRAFT_674392</name>
</gene>
<dbReference type="Proteomes" id="UP000800200">
    <property type="component" value="Unassembled WGS sequence"/>
</dbReference>
<evidence type="ECO:0000256" key="3">
    <source>
        <dbReference type="ARBA" id="ARBA00022576"/>
    </source>
</evidence>
<evidence type="ECO:0000256" key="5">
    <source>
        <dbReference type="ARBA" id="ARBA00022898"/>
    </source>
</evidence>
<dbReference type="GO" id="GO:0008483">
    <property type="term" value="F:transaminase activity"/>
    <property type="evidence" value="ECO:0007669"/>
    <property type="project" value="UniProtKB-KW"/>
</dbReference>
<dbReference type="Gene3D" id="3.40.640.10">
    <property type="entry name" value="Type I PLP-dependent aspartate aminotransferase-like (Major domain)"/>
    <property type="match status" value="1"/>
</dbReference>